<dbReference type="STRING" id="310780.SAMN05216267_1010187"/>
<proteinExistence type="predicted"/>
<dbReference type="InterPro" id="IPR050267">
    <property type="entry name" value="Anti-sigma-factor_SerPK"/>
</dbReference>
<keyword evidence="1" id="KW-0723">Serine/threonine-protein kinase</keyword>
<evidence type="ECO:0000256" key="1">
    <source>
        <dbReference type="ARBA" id="ARBA00022527"/>
    </source>
</evidence>
<dbReference type="CDD" id="cd16936">
    <property type="entry name" value="HATPase_RsbW-like"/>
    <property type="match status" value="1"/>
</dbReference>
<reference evidence="3 4" key="1">
    <citation type="submission" date="2016-10" db="EMBL/GenBank/DDBJ databases">
        <authorList>
            <person name="de Groot N.N."/>
        </authorList>
    </citation>
    <scope>NUCLEOTIDE SEQUENCE [LARGE SCALE GENOMIC DNA]</scope>
    <source>
        <strain evidence="3 4">CGMCC 4.2026</strain>
    </source>
</reference>
<gene>
    <name evidence="3" type="ORF">SAMN05216267_1010187</name>
</gene>
<dbReference type="InterPro" id="IPR036890">
    <property type="entry name" value="HATPase_C_sf"/>
</dbReference>
<dbReference type="Gene3D" id="3.30.565.10">
    <property type="entry name" value="Histidine kinase-like ATPase, C-terminal domain"/>
    <property type="match status" value="1"/>
</dbReference>
<dbReference type="InterPro" id="IPR003594">
    <property type="entry name" value="HATPase_dom"/>
</dbReference>
<dbReference type="SUPFAM" id="SSF55874">
    <property type="entry name" value="ATPase domain of HSP90 chaperone/DNA topoisomerase II/histidine kinase"/>
    <property type="match status" value="1"/>
</dbReference>
<dbReference type="PANTHER" id="PTHR35526:SF3">
    <property type="entry name" value="ANTI-SIGMA-F FACTOR RSBW"/>
    <property type="match status" value="1"/>
</dbReference>
<dbReference type="PANTHER" id="PTHR35526">
    <property type="entry name" value="ANTI-SIGMA-F FACTOR RSBW-RELATED"/>
    <property type="match status" value="1"/>
</dbReference>
<name>A0A1H8JLS2_9ACTN</name>
<organism evidence="3 4">
    <name type="scientific">Actinacidiphila rubida</name>
    <dbReference type="NCBI Taxonomy" id="310780"/>
    <lineage>
        <taxon>Bacteria</taxon>
        <taxon>Bacillati</taxon>
        <taxon>Actinomycetota</taxon>
        <taxon>Actinomycetes</taxon>
        <taxon>Kitasatosporales</taxon>
        <taxon>Streptomycetaceae</taxon>
        <taxon>Actinacidiphila</taxon>
    </lineage>
</organism>
<feature type="domain" description="Histidine kinase/HSP90-like ATPase" evidence="2">
    <location>
        <begin position="19"/>
        <end position="129"/>
    </location>
</feature>
<evidence type="ECO:0000313" key="3">
    <source>
        <dbReference type="EMBL" id="SEN81511.1"/>
    </source>
</evidence>
<dbReference type="Pfam" id="PF13581">
    <property type="entry name" value="HATPase_c_2"/>
    <property type="match status" value="1"/>
</dbReference>
<dbReference type="RefSeq" id="WP_075016807.1">
    <property type="nucleotide sequence ID" value="NZ_FODD01000010.1"/>
</dbReference>
<sequence length="137" mass="14468">MTEQPYSPPALSVNGNDPQLATDARHTVIRLLDEVDRGTERARTDVQLVVAELVSNALRHGGGLAGFGAELTPDGEALRVLVHDMSDALPVARGALGVDVDRPGGFGWPIVEHLALSVEVEALPQGGKRIVVVLPLI</sequence>
<evidence type="ECO:0000313" key="4">
    <source>
        <dbReference type="Proteomes" id="UP000181951"/>
    </source>
</evidence>
<protein>
    <submittedName>
        <fullName evidence="3">Anti-sigma regulatory factor (Ser/Thr protein kinase)</fullName>
    </submittedName>
</protein>
<accession>A0A1H8JLS2</accession>
<keyword evidence="3" id="KW-0808">Transferase</keyword>
<evidence type="ECO:0000259" key="2">
    <source>
        <dbReference type="Pfam" id="PF13581"/>
    </source>
</evidence>
<dbReference type="Proteomes" id="UP000181951">
    <property type="component" value="Unassembled WGS sequence"/>
</dbReference>
<dbReference type="GO" id="GO:0004674">
    <property type="term" value="F:protein serine/threonine kinase activity"/>
    <property type="evidence" value="ECO:0007669"/>
    <property type="project" value="UniProtKB-KW"/>
</dbReference>
<dbReference type="EMBL" id="FODD01000010">
    <property type="protein sequence ID" value="SEN81511.1"/>
    <property type="molecule type" value="Genomic_DNA"/>
</dbReference>
<keyword evidence="3" id="KW-0418">Kinase</keyword>
<dbReference type="AlphaFoldDB" id="A0A1H8JLS2"/>
<keyword evidence="4" id="KW-1185">Reference proteome</keyword>